<dbReference type="InterPro" id="IPR004102">
    <property type="entry name" value="Poly(ADP-ribose)pol_reg_dom"/>
</dbReference>
<gene>
    <name evidence="3" type="ORF">TRFO_38014</name>
</gene>
<dbReference type="EMBL" id="MLAK01001217">
    <property type="protein sequence ID" value="OHS95831.1"/>
    <property type="molecule type" value="Genomic_DNA"/>
</dbReference>
<dbReference type="PROSITE" id="PS51060">
    <property type="entry name" value="PARP_ALPHA_HD"/>
    <property type="match status" value="1"/>
</dbReference>
<protein>
    <recommendedName>
        <fullName evidence="2">PARP alpha-helical domain-containing protein</fullName>
    </recommendedName>
</protein>
<keyword evidence="1" id="KW-0812">Transmembrane</keyword>
<name>A0A1J4JC52_9EUKA</name>
<evidence type="ECO:0000313" key="3">
    <source>
        <dbReference type="EMBL" id="OHS95831.1"/>
    </source>
</evidence>
<comment type="caution">
    <text evidence="3">The sequence shown here is derived from an EMBL/GenBank/DDBJ whole genome shotgun (WGS) entry which is preliminary data.</text>
</comment>
<sequence length="171" mass="20426">MLYEIYTITFFYQKLSLSFKVFNQMENHLLEKGTELLHQVTKIVDSYYEAQKMNRTPKILVLESKFFTLIENNKDFLNEMQSSQDELVIQLHEEIESRKSLFQQIIEVNNNDNQNLVEVDEVDQLNVKNMPHIRVGRTQNSVFNDFWNSMIFTIIVCILFAFIWSQYAKTH</sequence>
<dbReference type="GeneID" id="94846483"/>
<organism evidence="3 4">
    <name type="scientific">Tritrichomonas foetus</name>
    <dbReference type="NCBI Taxonomy" id="1144522"/>
    <lineage>
        <taxon>Eukaryota</taxon>
        <taxon>Metamonada</taxon>
        <taxon>Parabasalia</taxon>
        <taxon>Tritrichomonadida</taxon>
        <taxon>Tritrichomonadidae</taxon>
        <taxon>Tritrichomonas</taxon>
    </lineage>
</organism>
<accession>A0A1J4JC52</accession>
<dbReference type="GO" id="GO:0003950">
    <property type="term" value="F:NAD+ poly-ADP-ribosyltransferase activity"/>
    <property type="evidence" value="ECO:0007669"/>
    <property type="project" value="InterPro"/>
</dbReference>
<keyword evidence="1" id="KW-0472">Membrane</keyword>
<dbReference type="VEuPathDB" id="TrichDB:TRFO_38014"/>
<evidence type="ECO:0000259" key="2">
    <source>
        <dbReference type="PROSITE" id="PS51060"/>
    </source>
</evidence>
<keyword evidence="4" id="KW-1185">Reference proteome</keyword>
<dbReference type="Proteomes" id="UP000179807">
    <property type="component" value="Unassembled WGS sequence"/>
</dbReference>
<keyword evidence="1" id="KW-1133">Transmembrane helix</keyword>
<dbReference type="AlphaFoldDB" id="A0A1J4JC52"/>
<dbReference type="RefSeq" id="XP_068348968.1">
    <property type="nucleotide sequence ID" value="XM_068511779.1"/>
</dbReference>
<evidence type="ECO:0000313" key="4">
    <source>
        <dbReference type="Proteomes" id="UP000179807"/>
    </source>
</evidence>
<feature type="transmembrane region" description="Helical" evidence="1">
    <location>
        <begin position="146"/>
        <end position="165"/>
    </location>
</feature>
<evidence type="ECO:0000256" key="1">
    <source>
        <dbReference type="SAM" id="Phobius"/>
    </source>
</evidence>
<proteinExistence type="predicted"/>
<reference evidence="3" key="1">
    <citation type="submission" date="2016-10" db="EMBL/GenBank/DDBJ databases">
        <authorList>
            <person name="Benchimol M."/>
            <person name="Almeida L.G."/>
            <person name="Vasconcelos A.T."/>
            <person name="Perreira-Neves A."/>
            <person name="Rosa I.A."/>
            <person name="Tasca T."/>
            <person name="Bogo M.R."/>
            <person name="de Souza W."/>
        </authorList>
    </citation>
    <scope>NUCLEOTIDE SEQUENCE [LARGE SCALE GENOMIC DNA]</scope>
    <source>
        <strain evidence="3">K</strain>
    </source>
</reference>
<feature type="domain" description="PARP alpha-helical" evidence="2">
    <location>
        <begin position="1"/>
        <end position="116"/>
    </location>
</feature>